<comment type="caution">
    <text evidence="1">The sequence shown here is derived from an EMBL/GenBank/DDBJ whole genome shotgun (WGS) entry which is preliminary data.</text>
</comment>
<organism evidence="1 2">
    <name type="scientific">Aquisalinus luteolus</name>
    <dbReference type="NCBI Taxonomy" id="1566827"/>
    <lineage>
        <taxon>Bacteria</taxon>
        <taxon>Pseudomonadati</taxon>
        <taxon>Pseudomonadota</taxon>
        <taxon>Alphaproteobacteria</taxon>
        <taxon>Parvularculales</taxon>
        <taxon>Parvularculaceae</taxon>
        <taxon>Aquisalinus</taxon>
    </lineage>
</organism>
<sequence length="253" mass="27099">MSWHIEIMLQALASRLSGFLAAAIVVVAGPAALAQSSGGLKVVELYTSQACPNSPQADENLRIIAGRPDVLALTLPVTYWDYFGWRDTLAHKSFDERQEGYVETLEGQWLYTPQIIVNGIEALDGEKLSTLSSTLDETKALPLLGVQPSGRDTLNITLPRNGPDHEAALVFVSWHEKPVTVDVKGGKNSGKNLSYTNVVHTLVKIDEVLPGETGTIGYTLPEAARGKPCAVFLQDAETGEMAAAARCGPGITS</sequence>
<dbReference type="PANTHER" id="PTHR36057">
    <property type="match status" value="1"/>
</dbReference>
<dbReference type="InterPro" id="IPR010634">
    <property type="entry name" value="DUF1223"/>
</dbReference>
<accession>A0A8J3ER93</accession>
<proteinExistence type="predicted"/>
<evidence type="ECO:0008006" key="3">
    <source>
        <dbReference type="Google" id="ProtNLM"/>
    </source>
</evidence>
<dbReference type="SUPFAM" id="SSF52833">
    <property type="entry name" value="Thioredoxin-like"/>
    <property type="match status" value="1"/>
</dbReference>
<protein>
    <recommendedName>
        <fullName evidence="3">DUF1223 domain-containing protein</fullName>
    </recommendedName>
</protein>
<name>A0A8J3ER93_9PROT</name>
<dbReference type="PANTHER" id="PTHR36057:SF1">
    <property type="entry name" value="LIPOPROTEIN LIPID ATTACHMENT SITE-LIKE PROTEIN, PUTATIVE (DUF1223)-RELATED"/>
    <property type="match status" value="1"/>
</dbReference>
<dbReference type="EMBL" id="BMGZ01000002">
    <property type="protein sequence ID" value="GGH98384.1"/>
    <property type="molecule type" value="Genomic_DNA"/>
</dbReference>
<dbReference type="Pfam" id="PF06764">
    <property type="entry name" value="DUF1223"/>
    <property type="match status" value="1"/>
</dbReference>
<reference evidence="1" key="1">
    <citation type="journal article" date="2014" name="Int. J. Syst. Evol. Microbiol.">
        <title>Complete genome sequence of Corynebacterium casei LMG S-19264T (=DSM 44701T), isolated from a smear-ripened cheese.</title>
        <authorList>
            <consortium name="US DOE Joint Genome Institute (JGI-PGF)"/>
            <person name="Walter F."/>
            <person name="Albersmeier A."/>
            <person name="Kalinowski J."/>
            <person name="Ruckert C."/>
        </authorList>
    </citation>
    <scope>NUCLEOTIDE SEQUENCE</scope>
    <source>
        <strain evidence="1">CGMCC 1.14984</strain>
    </source>
</reference>
<gene>
    <name evidence="1" type="ORF">GCM10011355_21850</name>
</gene>
<dbReference type="Proteomes" id="UP000621856">
    <property type="component" value="Unassembled WGS sequence"/>
</dbReference>
<dbReference type="InterPro" id="IPR036249">
    <property type="entry name" value="Thioredoxin-like_sf"/>
</dbReference>
<reference evidence="1" key="2">
    <citation type="submission" date="2020-09" db="EMBL/GenBank/DDBJ databases">
        <authorList>
            <person name="Sun Q."/>
            <person name="Zhou Y."/>
        </authorList>
    </citation>
    <scope>NUCLEOTIDE SEQUENCE</scope>
    <source>
        <strain evidence="1">CGMCC 1.14984</strain>
    </source>
</reference>
<dbReference type="AlphaFoldDB" id="A0A8J3ER93"/>
<evidence type="ECO:0000313" key="1">
    <source>
        <dbReference type="EMBL" id="GGH98384.1"/>
    </source>
</evidence>
<evidence type="ECO:0000313" key="2">
    <source>
        <dbReference type="Proteomes" id="UP000621856"/>
    </source>
</evidence>